<comment type="caution">
    <text evidence="2">The sequence shown here is derived from an EMBL/GenBank/DDBJ whole genome shotgun (WGS) entry which is preliminary data.</text>
</comment>
<dbReference type="InterPro" id="IPR040985">
    <property type="entry name" value="Nup54_C"/>
</dbReference>
<dbReference type="EMBL" id="KZ312451">
    <property type="protein sequence ID" value="KAG8240390.1"/>
    <property type="molecule type" value="Genomic_DNA"/>
</dbReference>
<keyword evidence="3" id="KW-1185">Reference proteome</keyword>
<protein>
    <recommendedName>
        <fullName evidence="1">Nup54 C-terminal interacting domain-containing protein</fullName>
    </recommendedName>
</protein>
<organism evidence="2 3">
    <name type="scientific">Ladona fulva</name>
    <name type="common">Scarce chaser dragonfly</name>
    <name type="synonym">Libellula fulva</name>
    <dbReference type="NCBI Taxonomy" id="123851"/>
    <lineage>
        <taxon>Eukaryota</taxon>
        <taxon>Metazoa</taxon>
        <taxon>Ecdysozoa</taxon>
        <taxon>Arthropoda</taxon>
        <taxon>Hexapoda</taxon>
        <taxon>Insecta</taxon>
        <taxon>Pterygota</taxon>
        <taxon>Palaeoptera</taxon>
        <taxon>Odonata</taxon>
        <taxon>Epiprocta</taxon>
        <taxon>Anisoptera</taxon>
        <taxon>Libelluloidea</taxon>
        <taxon>Libellulidae</taxon>
        <taxon>Ladona</taxon>
    </lineage>
</organism>
<dbReference type="OrthoDB" id="6162375at2759"/>
<evidence type="ECO:0000259" key="1">
    <source>
        <dbReference type="Pfam" id="PF18437"/>
    </source>
</evidence>
<name>A0A8K0KVE3_LADFU</name>
<reference evidence="2" key="2">
    <citation type="submission" date="2017-10" db="EMBL/GenBank/DDBJ databases">
        <title>Ladona fulva Genome sequencing and assembly.</title>
        <authorList>
            <person name="Murali S."/>
            <person name="Richards S."/>
            <person name="Bandaranaike D."/>
            <person name="Bellair M."/>
            <person name="Blankenburg K."/>
            <person name="Chao H."/>
            <person name="Dinh H."/>
            <person name="Doddapaneni H."/>
            <person name="Dugan-Rocha S."/>
            <person name="Elkadiri S."/>
            <person name="Gnanaolivu R."/>
            <person name="Hernandez B."/>
            <person name="Skinner E."/>
            <person name="Javaid M."/>
            <person name="Lee S."/>
            <person name="Li M."/>
            <person name="Ming W."/>
            <person name="Munidasa M."/>
            <person name="Muniz J."/>
            <person name="Nguyen L."/>
            <person name="Hughes D."/>
            <person name="Osuji N."/>
            <person name="Pu L.-L."/>
            <person name="Puazo M."/>
            <person name="Qu C."/>
            <person name="Quiroz J."/>
            <person name="Raj R."/>
            <person name="Weissenberger G."/>
            <person name="Xin Y."/>
            <person name="Zou X."/>
            <person name="Han Y."/>
            <person name="Worley K."/>
            <person name="Muzny D."/>
            <person name="Gibbs R."/>
        </authorList>
    </citation>
    <scope>NUCLEOTIDE SEQUENCE</scope>
    <source>
        <strain evidence="2">Sampled in the wild</strain>
    </source>
</reference>
<accession>A0A8K0KVE3</accession>
<reference evidence="2" key="1">
    <citation type="submission" date="2013-04" db="EMBL/GenBank/DDBJ databases">
        <authorList>
            <person name="Qu J."/>
            <person name="Murali S.C."/>
            <person name="Bandaranaike D."/>
            <person name="Bellair M."/>
            <person name="Blankenburg K."/>
            <person name="Chao H."/>
            <person name="Dinh H."/>
            <person name="Doddapaneni H."/>
            <person name="Downs B."/>
            <person name="Dugan-Rocha S."/>
            <person name="Elkadiri S."/>
            <person name="Gnanaolivu R.D."/>
            <person name="Hernandez B."/>
            <person name="Javaid M."/>
            <person name="Jayaseelan J.C."/>
            <person name="Lee S."/>
            <person name="Li M."/>
            <person name="Ming W."/>
            <person name="Munidasa M."/>
            <person name="Muniz J."/>
            <person name="Nguyen L."/>
            <person name="Ongeri F."/>
            <person name="Osuji N."/>
            <person name="Pu L.-L."/>
            <person name="Puazo M."/>
            <person name="Qu C."/>
            <person name="Quiroz J."/>
            <person name="Raj R."/>
            <person name="Weissenberger G."/>
            <person name="Xin Y."/>
            <person name="Zou X."/>
            <person name="Han Y."/>
            <person name="Richards S."/>
            <person name="Worley K."/>
            <person name="Muzny D."/>
            <person name="Gibbs R."/>
        </authorList>
    </citation>
    <scope>NUCLEOTIDE SEQUENCE</scope>
    <source>
        <strain evidence="2">Sampled in the wild</strain>
    </source>
</reference>
<evidence type="ECO:0000313" key="2">
    <source>
        <dbReference type="EMBL" id="KAG8240390.1"/>
    </source>
</evidence>
<gene>
    <name evidence="2" type="ORF">J437_LFUL002532</name>
</gene>
<dbReference type="Proteomes" id="UP000792457">
    <property type="component" value="Unassembled WGS sequence"/>
</dbReference>
<sequence length="73" mass="8445">MSELLSQIRMQRQDPAPKEMERYAMDPAMQEEIKQFMLMEQNGLSQLTDVVQADLNNVAIMKEELARMLQGSN</sequence>
<dbReference type="Pfam" id="PF18437">
    <property type="entry name" value="Nup54_C"/>
    <property type="match status" value="1"/>
</dbReference>
<dbReference type="AlphaFoldDB" id="A0A8K0KVE3"/>
<dbReference type="Gene3D" id="1.20.5.170">
    <property type="match status" value="1"/>
</dbReference>
<feature type="domain" description="Nup54 C-terminal interacting" evidence="1">
    <location>
        <begin position="23"/>
        <end position="58"/>
    </location>
</feature>
<proteinExistence type="predicted"/>
<evidence type="ECO:0000313" key="3">
    <source>
        <dbReference type="Proteomes" id="UP000792457"/>
    </source>
</evidence>